<organism evidence="3 4">
    <name type="scientific">Thermithiobacillus plumbiphilus</name>
    <dbReference type="NCBI Taxonomy" id="1729899"/>
    <lineage>
        <taxon>Bacteria</taxon>
        <taxon>Pseudomonadati</taxon>
        <taxon>Pseudomonadota</taxon>
        <taxon>Acidithiobacillia</taxon>
        <taxon>Acidithiobacillales</taxon>
        <taxon>Thermithiobacillaceae</taxon>
        <taxon>Thermithiobacillus</taxon>
    </lineage>
</organism>
<comment type="caution">
    <text evidence="3">The sequence shown here is derived from an EMBL/GenBank/DDBJ whole genome shotgun (WGS) entry which is preliminary data.</text>
</comment>
<gene>
    <name evidence="3" type="ORF">WOB96_00075</name>
</gene>
<feature type="domain" description="HNH" evidence="1">
    <location>
        <begin position="339"/>
        <end position="374"/>
    </location>
</feature>
<accession>A0ABU9D3J0</accession>
<protein>
    <submittedName>
        <fullName evidence="3">DUF262 domain-containing protein</fullName>
    </submittedName>
</protein>
<evidence type="ECO:0000313" key="3">
    <source>
        <dbReference type="EMBL" id="MEK8088150.1"/>
    </source>
</evidence>
<dbReference type="Gene3D" id="1.10.30.50">
    <property type="match status" value="1"/>
</dbReference>
<dbReference type="RefSeq" id="WP_341369217.1">
    <property type="nucleotide sequence ID" value="NZ_JBBPCO010000001.1"/>
</dbReference>
<proteinExistence type="predicted"/>
<evidence type="ECO:0000259" key="1">
    <source>
        <dbReference type="Pfam" id="PF01844"/>
    </source>
</evidence>
<dbReference type="InterPro" id="IPR003615">
    <property type="entry name" value="HNH_nuc"/>
</dbReference>
<sequence>MKIALKKVTVRDVAAGFVDNDEQGVSGYKGKLNIRPKYQREFVYDEKKRGAVLDTIRRGFPLNVMYWALNEDGTYEVLDGQQRTISFCQYVVGDFSIMIGGHPMAFHNLTQPQKETILDYDLMVYVCEGNDTEKLDWFRTINIAGEKLTDQELRNAVYTGPWLTHAKAIFSKPNGAAYGLANKYVPGSPIRQELLETALKWKSGGKIEHYMSDHQHDPTANELWTYFRNVIEWAQLIFTTYRKEMKGVEWGPLYDKFKDEQYDPAALEKRIAALMRDPDVTKKKGIYTYVLTGEARHLSIRQFDDNMKRAAFEVQNGLCASGTKCKTPGNDDGHRVFEIGEMNGDHITPWSKGGKTVAENCQMLCIPCNRDKSDL</sequence>
<keyword evidence="4" id="KW-1185">Reference proteome</keyword>
<feature type="domain" description="GmrSD restriction endonucleases N-terminal" evidence="2">
    <location>
        <begin position="33"/>
        <end position="158"/>
    </location>
</feature>
<dbReference type="Proteomes" id="UP001446205">
    <property type="component" value="Unassembled WGS sequence"/>
</dbReference>
<dbReference type="Pfam" id="PF03235">
    <property type="entry name" value="GmrSD_N"/>
    <property type="match status" value="1"/>
</dbReference>
<dbReference type="PANTHER" id="PTHR39639:SF1">
    <property type="entry name" value="DUF262 DOMAIN-CONTAINING PROTEIN"/>
    <property type="match status" value="1"/>
</dbReference>
<dbReference type="Pfam" id="PF01844">
    <property type="entry name" value="HNH"/>
    <property type="match status" value="1"/>
</dbReference>
<evidence type="ECO:0000313" key="4">
    <source>
        <dbReference type="Proteomes" id="UP001446205"/>
    </source>
</evidence>
<dbReference type="InterPro" id="IPR002711">
    <property type="entry name" value="HNH"/>
</dbReference>
<dbReference type="EMBL" id="JBBPCO010000001">
    <property type="protein sequence ID" value="MEK8088150.1"/>
    <property type="molecule type" value="Genomic_DNA"/>
</dbReference>
<dbReference type="CDD" id="cd00085">
    <property type="entry name" value="HNHc"/>
    <property type="match status" value="1"/>
</dbReference>
<reference evidence="3 4" key="1">
    <citation type="submission" date="2024-04" db="EMBL/GenBank/DDBJ databases">
        <authorList>
            <person name="Abashina T."/>
            <person name="Shaikin A."/>
        </authorList>
    </citation>
    <scope>NUCLEOTIDE SEQUENCE [LARGE SCALE GENOMIC DNA]</scope>
    <source>
        <strain evidence="3 4">AAFK</strain>
    </source>
</reference>
<name>A0ABU9D3J0_9PROT</name>
<dbReference type="PANTHER" id="PTHR39639">
    <property type="entry name" value="CHROMOSOME 16, WHOLE GENOME SHOTGUN SEQUENCE"/>
    <property type="match status" value="1"/>
</dbReference>
<evidence type="ECO:0000259" key="2">
    <source>
        <dbReference type="Pfam" id="PF03235"/>
    </source>
</evidence>
<dbReference type="InterPro" id="IPR004919">
    <property type="entry name" value="GmrSD_N"/>
</dbReference>